<evidence type="ECO:0000256" key="4">
    <source>
        <dbReference type="ARBA" id="ARBA00023136"/>
    </source>
</evidence>
<proteinExistence type="predicted"/>
<feature type="transmembrane region" description="Helical" evidence="6">
    <location>
        <begin position="79"/>
        <end position="99"/>
    </location>
</feature>
<keyword evidence="2 6" id="KW-0812">Transmembrane</keyword>
<organism evidence="7">
    <name type="scientific">Pseudo-nitzschia delicatissima</name>
    <dbReference type="NCBI Taxonomy" id="44447"/>
    <lineage>
        <taxon>Eukaryota</taxon>
        <taxon>Sar</taxon>
        <taxon>Stramenopiles</taxon>
        <taxon>Ochrophyta</taxon>
        <taxon>Bacillariophyta</taxon>
        <taxon>Bacillariophyceae</taxon>
        <taxon>Bacillariophycidae</taxon>
        <taxon>Bacillariales</taxon>
        <taxon>Bacillariaceae</taxon>
        <taxon>Pseudo-nitzschia</taxon>
    </lineage>
</organism>
<keyword evidence="4 6" id="KW-0472">Membrane</keyword>
<feature type="transmembrane region" description="Helical" evidence="6">
    <location>
        <begin position="46"/>
        <end position="67"/>
    </location>
</feature>
<keyword evidence="3 6" id="KW-1133">Transmembrane helix</keyword>
<feature type="region of interest" description="Disordered" evidence="5">
    <location>
        <begin position="189"/>
        <end position="220"/>
    </location>
</feature>
<evidence type="ECO:0000256" key="5">
    <source>
        <dbReference type="SAM" id="MobiDB-lite"/>
    </source>
</evidence>
<feature type="compositionally biased region" description="Low complexity" evidence="5">
    <location>
        <begin position="192"/>
        <end position="203"/>
    </location>
</feature>
<dbReference type="PANTHER" id="PTHR12665">
    <property type="entry name" value="ORMDL PROTEINS"/>
    <property type="match status" value="1"/>
</dbReference>
<dbReference type="GO" id="GO:0005789">
    <property type="term" value="C:endoplasmic reticulum membrane"/>
    <property type="evidence" value="ECO:0007669"/>
    <property type="project" value="InterPro"/>
</dbReference>
<dbReference type="Pfam" id="PF04061">
    <property type="entry name" value="ORMDL"/>
    <property type="match status" value="1"/>
</dbReference>
<protein>
    <submittedName>
        <fullName evidence="7">Uncharacterized protein</fullName>
    </submittedName>
</protein>
<dbReference type="InterPro" id="IPR007203">
    <property type="entry name" value="ORMDL"/>
</dbReference>
<evidence type="ECO:0000256" key="6">
    <source>
        <dbReference type="SAM" id="Phobius"/>
    </source>
</evidence>
<dbReference type="EMBL" id="HBFL01004879">
    <property type="protein sequence ID" value="CAD8763466.1"/>
    <property type="molecule type" value="Transcribed_RNA"/>
</dbReference>
<accession>A0A6T9ZQ77</accession>
<name>A0A6T9ZQ77_9STRA</name>
<reference evidence="7" key="1">
    <citation type="submission" date="2021-01" db="EMBL/GenBank/DDBJ databases">
        <authorList>
            <person name="Corre E."/>
            <person name="Pelletier E."/>
            <person name="Niang G."/>
            <person name="Scheremetjew M."/>
            <person name="Finn R."/>
            <person name="Kale V."/>
            <person name="Holt S."/>
            <person name="Cochrane G."/>
            <person name="Meng A."/>
            <person name="Brown T."/>
            <person name="Cohen L."/>
        </authorList>
    </citation>
    <scope>NUCLEOTIDE SEQUENCE</scope>
    <source>
        <strain evidence="7">UNC1205</strain>
    </source>
</reference>
<evidence type="ECO:0000256" key="1">
    <source>
        <dbReference type="ARBA" id="ARBA00004141"/>
    </source>
</evidence>
<comment type="subcellular location">
    <subcellularLocation>
        <location evidence="1">Membrane</location>
        <topology evidence="1">Multi-pass membrane protein</topology>
    </subcellularLocation>
</comment>
<evidence type="ECO:0000313" key="8">
    <source>
        <dbReference type="EMBL" id="CAD8763466.1"/>
    </source>
</evidence>
<gene>
    <name evidence="7" type="ORF">PDEL1432_LOCUS3505</name>
    <name evidence="8" type="ORF">PDEL1432_LOCUS3506</name>
</gene>
<dbReference type="EMBL" id="HBFL01004878">
    <property type="protein sequence ID" value="CAD8763465.1"/>
    <property type="molecule type" value="Transcribed_RNA"/>
</dbReference>
<evidence type="ECO:0000256" key="3">
    <source>
        <dbReference type="ARBA" id="ARBA00022989"/>
    </source>
</evidence>
<evidence type="ECO:0000256" key="2">
    <source>
        <dbReference type="ARBA" id="ARBA00022692"/>
    </source>
</evidence>
<dbReference type="AlphaFoldDB" id="A0A6T9ZQ77"/>
<evidence type="ECO:0000313" key="7">
    <source>
        <dbReference type="EMBL" id="CAD8763465.1"/>
    </source>
</evidence>
<sequence>MNRSRTNSRDIVRSYSGLFGRGIDGDLAPFELARNEHTDWVEKGGFLLLGSYIGCICLFQILVLAVFDSYNDIETLKLYWSWTVTHSAHCLVTTIYIHWLKGSMFDEHGDLAAMTLWEQLEGRSKILDVKRALFIVPTVLCYAACHFSKYSYAVCTANILLWIVQIMAKLPIMNGVRIFGINRTTGIDDNGDSSNNDSNSNSLDADRFGTPSRRRRRKQD</sequence>